<keyword evidence="3" id="KW-1185">Reference proteome</keyword>
<accession>A0A1S1YSD6</accession>
<comment type="caution">
    <text evidence="2">The sequence shown here is derived from an EMBL/GenBank/DDBJ whole genome shotgun (WGS) entry which is preliminary data.</text>
</comment>
<dbReference type="OrthoDB" id="978152at2"/>
<dbReference type="Proteomes" id="UP000179797">
    <property type="component" value="Unassembled WGS sequence"/>
</dbReference>
<evidence type="ECO:0000256" key="1">
    <source>
        <dbReference type="SAM" id="SignalP"/>
    </source>
</evidence>
<proteinExistence type="predicted"/>
<evidence type="ECO:0000313" key="3">
    <source>
        <dbReference type="Proteomes" id="UP000179797"/>
    </source>
</evidence>
<feature type="signal peptide" evidence="1">
    <location>
        <begin position="1"/>
        <end position="19"/>
    </location>
</feature>
<evidence type="ECO:0000313" key="2">
    <source>
        <dbReference type="EMBL" id="OHX63944.1"/>
    </source>
</evidence>
<gene>
    <name evidence="2" type="ORF">NH26_20250</name>
</gene>
<organism evidence="2 3">
    <name type="scientific">Flammeovirga pacifica</name>
    <dbReference type="NCBI Taxonomy" id="915059"/>
    <lineage>
        <taxon>Bacteria</taxon>
        <taxon>Pseudomonadati</taxon>
        <taxon>Bacteroidota</taxon>
        <taxon>Cytophagia</taxon>
        <taxon>Cytophagales</taxon>
        <taxon>Flammeovirgaceae</taxon>
        <taxon>Flammeovirga</taxon>
    </lineage>
</organism>
<protein>
    <submittedName>
        <fullName evidence="2">Uncharacterized protein</fullName>
    </submittedName>
</protein>
<reference evidence="2 3" key="1">
    <citation type="journal article" date="2012" name="Int. J. Syst. Evol. Microbiol.">
        <title>Flammeovirga pacifica sp. nov., isolated from deep-sea sediment.</title>
        <authorList>
            <person name="Xu H."/>
            <person name="Fu Y."/>
            <person name="Yang N."/>
            <person name="Ding Z."/>
            <person name="Lai Q."/>
            <person name="Zeng R."/>
        </authorList>
    </citation>
    <scope>NUCLEOTIDE SEQUENCE [LARGE SCALE GENOMIC DNA]</scope>
    <source>
        <strain evidence="3">DSM 24597 / LMG 26175 / WPAGA1</strain>
    </source>
</reference>
<feature type="chain" id="PRO_5010283968" evidence="1">
    <location>
        <begin position="20"/>
        <end position="194"/>
    </location>
</feature>
<dbReference type="RefSeq" id="WP_044217900.1">
    <property type="nucleotide sequence ID" value="NZ_JRYR02000002.1"/>
</dbReference>
<dbReference type="AlphaFoldDB" id="A0A1S1YSD6"/>
<name>A0A1S1YSD6_FLAPC</name>
<sequence length="194" mass="22368">MKKLLYVFALFFIAFNAQAQYEVQPSVSHQTQNNINIFNGLDMGMTPKQVAKTMEEKYNVSPDLYGVYQIMFLGEVVALKPVYDNHKLVKVELTLENSDIESIQKSLTMIEHSFIKNEDWKESKSSDDQWLFEKKLTQMVQHKNEIAVYTFGVQQNNIGSDWHAEIMISPRLVADKELDEEIVASNSLQISQLI</sequence>
<keyword evidence="1" id="KW-0732">Signal</keyword>
<dbReference type="EMBL" id="JRYR02000002">
    <property type="protein sequence ID" value="OHX63944.1"/>
    <property type="molecule type" value="Genomic_DNA"/>
</dbReference>